<keyword evidence="8" id="KW-0539">Nucleus</keyword>
<sequence length="263" mass="29872">MNENREKYKCHDYGESYTKNNKLKSQLLNQCERRPYKCDVCGKCFKRSHELKSHLVSHGEHRPHKCDVCGKCFKLKKTLKSHLVSHGKTDLTHVMFVASVSNEKVILNLITSVIVKTDLINVMFVANIVNTDIRDVMFVASASKKTAFLKHLITHHLTNEKFVASVSNTDLTNMKFVASASGNYFKEKNTPKIHLVTHTEHRSHKYDFRGKCFIKKGTLATHLLVHGGGESDASIFIVVTNLESFLQCRDTLNGYMVCWDAAP</sequence>
<comment type="subcellular location">
    <subcellularLocation>
        <location evidence="1">Nucleus</location>
    </subcellularLocation>
</comment>
<name>A0A7R9B896_TIMSH</name>
<dbReference type="FunFam" id="3.30.160.60:FF:000145">
    <property type="entry name" value="Zinc finger protein 574"/>
    <property type="match status" value="2"/>
</dbReference>
<dbReference type="InterPro" id="IPR013087">
    <property type="entry name" value="Znf_C2H2_type"/>
</dbReference>
<accession>A0A7R9B896</accession>
<dbReference type="GO" id="GO:0000978">
    <property type="term" value="F:RNA polymerase II cis-regulatory region sequence-specific DNA binding"/>
    <property type="evidence" value="ECO:0007669"/>
    <property type="project" value="TreeGrafter"/>
</dbReference>
<dbReference type="GO" id="GO:0005654">
    <property type="term" value="C:nucleoplasm"/>
    <property type="evidence" value="ECO:0007669"/>
    <property type="project" value="TreeGrafter"/>
</dbReference>
<keyword evidence="2" id="KW-0479">Metal-binding</keyword>
<dbReference type="GO" id="GO:0001227">
    <property type="term" value="F:DNA-binding transcription repressor activity, RNA polymerase II-specific"/>
    <property type="evidence" value="ECO:0007669"/>
    <property type="project" value="TreeGrafter"/>
</dbReference>
<gene>
    <name evidence="11" type="ORF">TSIB3V08_LOCUS11805</name>
</gene>
<dbReference type="InterPro" id="IPR036236">
    <property type="entry name" value="Znf_C2H2_sf"/>
</dbReference>
<dbReference type="AlphaFoldDB" id="A0A7R9B896"/>
<keyword evidence="6" id="KW-0805">Transcription regulation</keyword>
<evidence type="ECO:0000256" key="5">
    <source>
        <dbReference type="ARBA" id="ARBA00022833"/>
    </source>
</evidence>
<evidence type="ECO:0000256" key="9">
    <source>
        <dbReference type="PROSITE-ProRule" id="PRU00042"/>
    </source>
</evidence>
<keyword evidence="5" id="KW-0862">Zinc</keyword>
<evidence type="ECO:0000256" key="2">
    <source>
        <dbReference type="ARBA" id="ARBA00022723"/>
    </source>
</evidence>
<dbReference type="PROSITE" id="PS50157">
    <property type="entry name" value="ZINC_FINGER_C2H2_2"/>
    <property type="match status" value="2"/>
</dbReference>
<dbReference type="SUPFAM" id="SSF57667">
    <property type="entry name" value="beta-beta-alpha zinc fingers"/>
    <property type="match status" value="3"/>
</dbReference>
<keyword evidence="7" id="KW-0804">Transcription</keyword>
<evidence type="ECO:0000256" key="1">
    <source>
        <dbReference type="ARBA" id="ARBA00004123"/>
    </source>
</evidence>
<evidence type="ECO:0000259" key="10">
    <source>
        <dbReference type="PROSITE" id="PS50157"/>
    </source>
</evidence>
<dbReference type="SMART" id="SM00355">
    <property type="entry name" value="ZnF_C2H2"/>
    <property type="match status" value="3"/>
</dbReference>
<dbReference type="PANTHER" id="PTHR24399">
    <property type="entry name" value="ZINC FINGER AND BTB DOMAIN-CONTAINING"/>
    <property type="match status" value="1"/>
</dbReference>
<organism evidence="11">
    <name type="scientific">Timema shepardi</name>
    <name type="common">Walking stick</name>
    <dbReference type="NCBI Taxonomy" id="629360"/>
    <lineage>
        <taxon>Eukaryota</taxon>
        <taxon>Metazoa</taxon>
        <taxon>Ecdysozoa</taxon>
        <taxon>Arthropoda</taxon>
        <taxon>Hexapoda</taxon>
        <taxon>Insecta</taxon>
        <taxon>Pterygota</taxon>
        <taxon>Neoptera</taxon>
        <taxon>Polyneoptera</taxon>
        <taxon>Phasmatodea</taxon>
        <taxon>Timematodea</taxon>
        <taxon>Timematoidea</taxon>
        <taxon>Timematidae</taxon>
        <taxon>Timema</taxon>
    </lineage>
</organism>
<evidence type="ECO:0000256" key="7">
    <source>
        <dbReference type="ARBA" id="ARBA00023163"/>
    </source>
</evidence>
<feature type="domain" description="C2H2-type" evidence="10">
    <location>
        <begin position="36"/>
        <end position="63"/>
    </location>
</feature>
<dbReference type="PROSITE" id="PS00028">
    <property type="entry name" value="ZINC_FINGER_C2H2_1"/>
    <property type="match status" value="2"/>
</dbReference>
<feature type="domain" description="C2H2-type" evidence="10">
    <location>
        <begin position="64"/>
        <end position="86"/>
    </location>
</feature>
<proteinExistence type="predicted"/>
<evidence type="ECO:0000256" key="3">
    <source>
        <dbReference type="ARBA" id="ARBA00022737"/>
    </source>
</evidence>
<dbReference type="Gene3D" id="3.30.160.60">
    <property type="entry name" value="Classic Zinc Finger"/>
    <property type="match status" value="3"/>
</dbReference>
<dbReference type="PANTHER" id="PTHR24399:SF23">
    <property type="entry name" value="C2H2-TYPE DOMAIN-CONTAINING PROTEIN"/>
    <property type="match status" value="1"/>
</dbReference>
<evidence type="ECO:0000256" key="6">
    <source>
        <dbReference type="ARBA" id="ARBA00023015"/>
    </source>
</evidence>
<keyword evidence="3" id="KW-0677">Repeat</keyword>
<dbReference type="EMBL" id="OC010438">
    <property type="protein sequence ID" value="CAD7267800.1"/>
    <property type="molecule type" value="Genomic_DNA"/>
</dbReference>
<evidence type="ECO:0000256" key="8">
    <source>
        <dbReference type="ARBA" id="ARBA00023242"/>
    </source>
</evidence>
<evidence type="ECO:0000313" key="11">
    <source>
        <dbReference type="EMBL" id="CAD7267800.1"/>
    </source>
</evidence>
<protein>
    <recommendedName>
        <fullName evidence="10">C2H2-type domain-containing protein</fullName>
    </recommendedName>
</protein>
<dbReference type="GO" id="GO:0008270">
    <property type="term" value="F:zinc ion binding"/>
    <property type="evidence" value="ECO:0007669"/>
    <property type="project" value="UniProtKB-KW"/>
</dbReference>
<reference evidence="11" key="1">
    <citation type="submission" date="2020-11" db="EMBL/GenBank/DDBJ databases">
        <authorList>
            <person name="Tran Van P."/>
        </authorList>
    </citation>
    <scope>NUCLEOTIDE SEQUENCE</scope>
</reference>
<dbReference type="Pfam" id="PF00096">
    <property type="entry name" value="zf-C2H2"/>
    <property type="match status" value="2"/>
</dbReference>
<keyword evidence="4 9" id="KW-0863">Zinc-finger</keyword>
<evidence type="ECO:0000256" key="4">
    <source>
        <dbReference type="ARBA" id="ARBA00022771"/>
    </source>
</evidence>